<evidence type="ECO:0000256" key="1">
    <source>
        <dbReference type="ARBA" id="ARBA00022723"/>
    </source>
</evidence>
<dbReference type="PANTHER" id="PTHR22966">
    <property type="entry name" value="2-AMINOETHANETHIOL DIOXYGENASE"/>
    <property type="match status" value="1"/>
</dbReference>
<dbReference type="InterPro" id="IPR012864">
    <property type="entry name" value="PCO/ADO"/>
</dbReference>
<dbReference type="Proteomes" id="UP001558652">
    <property type="component" value="Unassembled WGS sequence"/>
</dbReference>
<sequence>MEAIRKQAVLTFSKNGVGSVFEENLKKLHSLMNGLTSAEVNLDHRLLSTAVNAQPHRNYKGAPVTYIEILNDTSVTINMFVLRAGSKLPLHDHPLMYGICKIVHGRVRVRNYSLISDVTATLDRHSNVFAYREPDLVVDERDDAVLLTPEKRNLHEIEAIDGPAAFVDVLAPPYRTPVNGFGPRPCHYYQELDPEDKDSGPVRQLAKTAKAPGYWTDYAPYLGP</sequence>
<evidence type="ECO:0000313" key="5">
    <source>
        <dbReference type="Proteomes" id="UP001558652"/>
    </source>
</evidence>
<reference evidence="4 5" key="1">
    <citation type="submission" date="2024-07" db="EMBL/GenBank/DDBJ databases">
        <title>Chromosome-level genome assembly of the water stick insect Ranatra chinensis (Heteroptera: Nepidae).</title>
        <authorList>
            <person name="Liu X."/>
        </authorList>
    </citation>
    <scope>NUCLEOTIDE SEQUENCE [LARGE SCALE GENOMIC DNA]</scope>
    <source>
        <strain evidence="4">Cailab_2021Rc</strain>
        <tissue evidence="4">Muscle</tissue>
    </source>
</reference>
<evidence type="ECO:0000313" key="4">
    <source>
        <dbReference type="EMBL" id="KAL1137638.1"/>
    </source>
</evidence>
<dbReference type="PANTHER" id="PTHR22966:SF61">
    <property type="entry name" value="2-AMINOETHANETHIOL DIOXYGENASE"/>
    <property type="match status" value="1"/>
</dbReference>
<dbReference type="InterPro" id="IPR011051">
    <property type="entry name" value="RmlC_Cupin_sf"/>
</dbReference>
<gene>
    <name evidence="4" type="ORF">AAG570_009334</name>
</gene>
<dbReference type="GO" id="GO:0046872">
    <property type="term" value="F:metal ion binding"/>
    <property type="evidence" value="ECO:0007669"/>
    <property type="project" value="UniProtKB-KW"/>
</dbReference>
<keyword evidence="2" id="KW-0560">Oxidoreductase</keyword>
<protein>
    <recommendedName>
        <fullName evidence="6">2-aminoethanethiol dioxygenase</fullName>
    </recommendedName>
</protein>
<dbReference type="InterPro" id="IPR014710">
    <property type="entry name" value="RmlC-like_jellyroll"/>
</dbReference>
<comment type="caution">
    <text evidence="4">The sequence shown here is derived from an EMBL/GenBank/DDBJ whole genome shotgun (WGS) entry which is preliminary data.</text>
</comment>
<keyword evidence="1" id="KW-0479">Metal-binding</keyword>
<dbReference type="Pfam" id="PF07847">
    <property type="entry name" value="PCO_ADO"/>
    <property type="match status" value="1"/>
</dbReference>
<dbReference type="SUPFAM" id="SSF51182">
    <property type="entry name" value="RmlC-like cupins"/>
    <property type="match status" value="1"/>
</dbReference>
<keyword evidence="5" id="KW-1185">Reference proteome</keyword>
<dbReference type="AlphaFoldDB" id="A0ABD0Z5V3"/>
<dbReference type="Gene3D" id="2.60.120.10">
    <property type="entry name" value="Jelly Rolls"/>
    <property type="match status" value="1"/>
</dbReference>
<evidence type="ECO:0008006" key="6">
    <source>
        <dbReference type="Google" id="ProtNLM"/>
    </source>
</evidence>
<proteinExistence type="predicted"/>
<evidence type="ECO:0000256" key="3">
    <source>
        <dbReference type="ARBA" id="ARBA00023004"/>
    </source>
</evidence>
<accession>A0ABD0Z5V3</accession>
<name>A0ABD0Z5V3_9HEMI</name>
<organism evidence="4 5">
    <name type="scientific">Ranatra chinensis</name>
    <dbReference type="NCBI Taxonomy" id="642074"/>
    <lineage>
        <taxon>Eukaryota</taxon>
        <taxon>Metazoa</taxon>
        <taxon>Ecdysozoa</taxon>
        <taxon>Arthropoda</taxon>
        <taxon>Hexapoda</taxon>
        <taxon>Insecta</taxon>
        <taxon>Pterygota</taxon>
        <taxon>Neoptera</taxon>
        <taxon>Paraneoptera</taxon>
        <taxon>Hemiptera</taxon>
        <taxon>Heteroptera</taxon>
        <taxon>Panheteroptera</taxon>
        <taxon>Nepomorpha</taxon>
        <taxon>Nepidae</taxon>
        <taxon>Ranatrinae</taxon>
        <taxon>Ranatra</taxon>
    </lineage>
</organism>
<dbReference type="CDD" id="cd20289">
    <property type="entry name" value="cupin_ADO"/>
    <property type="match status" value="1"/>
</dbReference>
<dbReference type="GO" id="GO:0016491">
    <property type="term" value="F:oxidoreductase activity"/>
    <property type="evidence" value="ECO:0007669"/>
    <property type="project" value="UniProtKB-KW"/>
</dbReference>
<evidence type="ECO:0000256" key="2">
    <source>
        <dbReference type="ARBA" id="ARBA00023002"/>
    </source>
</evidence>
<dbReference type="EMBL" id="JBFDAA010000004">
    <property type="protein sequence ID" value="KAL1137638.1"/>
    <property type="molecule type" value="Genomic_DNA"/>
</dbReference>
<keyword evidence="3" id="KW-0408">Iron</keyword>